<dbReference type="AlphaFoldDB" id="B0C9I0"/>
<dbReference type="STRING" id="329726.AM1_4010"/>
<dbReference type="NCBIfam" id="NF037966">
    <property type="entry name" value="HetP_family"/>
    <property type="match status" value="1"/>
</dbReference>
<gene>
    <name evidence="1" type="ordered locus">AM1_4010</name>
</gene>
<dbReference type="KEGG" id="amr:AM1_4010"/>
<protein>
    <submittedName>
        <fullName evidence="1">Heterocyst differentiation protein, putative</fullName>
    </submittedName>
</protein>
<dbReference type="EMBL" id="CP000828">
    <property type="protein sequence ID" value="ABW28993.1"/>
    <property type="molecule type" value="Genomic_DNA"/>
</dbReference>
<dbReference type="OrthoDB" id="532598at2"/>
<organism evidence="1 2">
    <name type="scientific">Acaryochloris marina (strain MBIC 11017)</name>
    <dbReference type="NCBI Taxonomy" id="329726"/>
    <lineage>
        <taxon>Bacteria</taxon>
        <taxon>Bacillati</taxon>
        <taxon>Cyanobacteriota</taxon>
        <taxon>Cyanophyceae</taxon>
        <taxon>Acaryochloridales</taxon>
        <taxon>Acaryochloridaceae</taxon>
        <taxon>Acaryochloris</taxon>
    </lineage>
</organism>
<dbReference type="Proteomes" id="UP000000268">
    <property type="component" value="Chromosome"/>
</dbReference>
<name>B0C9I0_ACAM1</name>
<dbReference type="eggNOG" id="ENOG50330ND">
    <property type="taxonomic scope" value="Bacteria"/>
</dbReference>
<dbReference type="InterPro" id="IPR049598">
    <property type="entry name" value="HetP-like"/>
</dbReference>
<dbReference type="HOGENOM" id="CLU_144663_0_0_3"/>
<evidence type="ECO:0000313" key="1">
    <source>
        <dbReference type="EMBL" id="ABW28993.1"/>
    </source>
</evidence>
<proteinExistence type="predicted"/>
<reference evidence="1 2" key="1">
    <citation type="journal article" date="2008" name="Proc. Natl. Acad. Sci. U.S.A.">
        <title>Niche adaptation and genome expansion in the chlorophyll d-producing cyanobacterium Acaryochloris marina.</title>
        <authorList>
            <person name="Swingley W.D."/>
            <person name="Chen M."/>
            <person name="Cheung P.C."/>
            <person name="Conrad A.L."/>
            <person name="Dejesa L.C."/>
            <person name="Hao J."/>
            <person name="Honchak B.M."/>
            <person name="Karbach L.E."/>
            <person name="Kurdoglu A."/>
            <person name="Lahiri S."/>
            <person name="Mastrian S.D."/>
            <person name="Miyashita H."/>
            <person name="Page L."/>
            <person name="Ramakrishna P."/>
            <person name="Satoh S."/>
            <person name="Sattley W.M."/>
            <person name="Shimada Y."/>
            <person name="Taylor H.L."/>
            <person name="Tomo T."/>
            <person name="Tsuchiya T."/>
            <person name="Wang Z.T."/>
            <person name="Raymond J."/>
            <person name="Mimuro M."/>
            <person name="Blankenship R.E."/>
            <person name="Touchman J.W."/>
        </authorList>
    </citation>
    <scope>NUCLEOTIDE SEQUENCE [LARGE SCALE GENOMIC DNA]</scope>
    <source>
        <strain evidence="2">MBIC 11017</strain>
    </source>
</reference>
<sequence>MNHNLSTHSGTDFDKQITYEQFNQVIEAILMGKYSWACVLMLRFLGYNPLHYIPYRTYNRLIKKESLLSYQTSKDKASCKDFEPNSLITPSNSPRYMQDLEYLEEVREKSTQVTGGTSNNWLAKNYLSMWNKKSSNPNL</sequence>
<accession>B0C9I0</accession>
<keyword evidence="2" id="KW-1185">Reference proteome</keyword>
<dbReference type="RefSeq" id="WP_012164349.1">
    <property type="nucleotide sequence ID" value="NC_009925.1"/>
</dbReference>
<evidence type="ECO:0000313" key="2">
    <source>
        <dbReference type="Proteomes" id="UP000000268"/>
    </source>
</evidence>